<dbReference type="InterPro" id="IPR025591">
    <property type="entry name" value="RloB"/>
</dbReference>
<dbReference type="KEGG" id="buy:D8S85_10395"/>
<protein>
    <submittedName>
        <fullName evidence="1">RloB domain-containing protein</fullName>
    </submittedName>
</protein>
<proteinExistence type="predicted"/>
<evidence type="ECO:0000313" key="2">
    <source>
        <dbReference type="Proteomes" id="UP000270673"/>
    </source>
</evidence>
<evidence type="ECO:0000313" key="1">
    <source>
        <dbReference type="EMBL" id="AZS29918.1"/>
    </source>
</evidence>
<dbReference type="Pfam" id="PF13707">
    <property type="entry name" value="RloB"/>
    <property type="match status" value="1"/>
</dbReference>
<dbReference type="Proteomes" id="UP000270673">
    <property type="component" value="Chromosome"/>
</dbReference>
<dbReference type="EMBL" id="CP032819">
    <property type="protein sequence ID" value="AZS29918.1"/>
    <property type="molecule type" value="Genomic_DNA"/>
</dbReference>
<accession>A0A3Q9INF3</accession>
<sequence>MLMARKINSRQTRQPQKRVIGAGLTEFWYLKHLKPLLDLKFELYPRLFGNESMGEINKLIEEGLNDDAEVICFFDEDVMRWDQVEGKRIKELHCKYDNNSRVTLACSMPSIEYWFLLHHEKTNRHLATSRDAISSLRRYIVQFDKKENFLKHQKWVAELIKDNKMDHAMRRAEALGRSGTSYSDVWKAIKVMK</sequence>
<dbReference type="AlphaFoldDB" id="A0A3Q9INF3"/>
<reference evidence="1 2" key="1">
    <citation type="submission" date="2018-10" db="EMBL/GenBank/DDBJ databases">
        <title>Butyricimonas faecalis sp. nov., isolated from human faeces and emended description of the genus Butyricimonas.</title>
        <authorList>
            <person name="Le Roy T."/>
            <person name="Van der Smissen P."/>
            <person name="Paquot A."/>
            <person name="Delzenne N."/>
            <person name="Muccioli G."/>
            <person name="Collet J.-F."/>
            <person name="Cani P.D."/>
        </authorList>
    </citation>
    <scope>NUCLEOTIDE SEQUENCE [LARGE SCALE GENOMIC DNA]</scope>
    <source>
        <strain evidence="1 2">H184</strain>
    </source>
</reference>
<organism evidence="1 2">
    <name type="scientific">Butyricimonas faecalis</name>
    <dbReference type="NCBI Taxonomy" id="2093856"/>
    <lineage>
        <taxon>Bacteria</taxon>
        <taxon>Pseudomonadati</taxon>
        <taxon>Bacteroidota</taxon>
        <taxon>Bacteroidia</taxon>
        <taxon>Bacteroidales</taxon>
        <taxon>Odoribacteraceae</taxon>
        <taxon>Butyricimonas</taxon>
    </lineage>
</organism>
<keyword evidence="2" id="KW-1185">Reference proteome</keyword>
<name>A0A3Q9INF3_9BACT</name>
<dbReference type="OrthoDB" id="1366690at2"/>
<gene>
    <name evidence="1" type="ORF">D8S85_10395</name>
</gene>